<evidence type="ECO:0000313" key="3">
    <source>
        <dbReference type="Proteomes" id="UP000594261"/>
    </source>
</evidence>
<name>A0A7N2LSK1_QUELO</name>
<feature type="region of interest" description="Disordered" evidence="1">
    <location>
        <begin position="1"/>
        <end position="104"/>
    </location>
</feature>
<dbReference type="EMBL" id="LRBV02000005">
    <property type="status" value="NOT_ANNOTATED_CDS"/>
    <property type="molecule type" value="Genomic_DNA"/>
</dbReference>
<dbReference type="EnsemblPlants" id="QL05p058508:mrna">
    <property type="protein sequence ID" value="QL05p058508:mrna:CDS:1"/>
    <property type="gene ID" value="QL05p058508"/>
</dbReference>
<reference evidence="2" key="2">
    <citation type="submission" date="2021-01" db="UniProtKB">
        <authorList>
            <consortium name="EnsemblPlants"/>
        </authorList>
    </citation>
    <scope>IDENTIFICATION</scope>
</reference>
<dbReference type="Proteomes" id="UP000594261">
    <property type="component" value="Chromosome 5"/>
</dbReference>
<accession>A0A7N2LSK1</accession>
<sequence>MEGLEVEGPASASAAQTGPPESHDLDLDYSSPVGSPDHEHHHHHDDVLPEIHALPSDDDHDHDHDPDHDHDHGPEHEQEQVQGSPGGPAVLTDDLKHKIIKQAR</sequence>
<feature type="compositionally biased region" description="Basic and acidic residues" evidence="1">
    <location>
        <begin position="36"/>
        <end position="79"/>
    </location>
</feature>
<keyword evidence="3" id="KW-1185">Reference proteome</keyword>
<evidence type="ECO:0000256" key="1">
    <source>
        <dbReference type="SAM" id="MobiDB-lite"/>
    </source>
</evidence>
<dbReference type="InParanoid" id="A0A7N2LSK1"/>
<dbReference type="Gramene" id="QL05p058508:mrna">
    <property type="protein sequence ID" value="QL05p058508:mrna:CDS:1"/>
    <property type="gene ID" value="QL05p058508"/>
</dbReference>
<protein>
    <submittedName>
        <fullName evidence="2">Uncharacterized protein</fullName>
    </submittedName>
</protein>
<reference evidence="2 3" key="1">
    <citation type="journal article" date="2016" name="G3 (Bethesda)">
        <title>First Draft Assembly and Annotation of the Genome of a California Endemic Oak Quercus lobata Nee (Fagaceae).</title>
        <authorList>
            <person name="Sork V.L."/>
            <person name="Fitz-Gibbon S.T."/>
            <person name="Puiu D."/>
            <person name="Crepeau M."/>
            <person name="Gugger P.F."/>
            <person name="Sherman R."/>
            <person name="Stevens K."/>
            <person name="Langley C.H."/>
            <person name="Pellegrini M."/>
            <person name="Salzberg S.L."/>
        </authorList>
    </citation>
    <scope>NUCLEOTIDE SEQUENCE [LARGE SCALE GENOMIC DNA]</scope>
    <source>
        <strain evidence="2 3">cv. SW786</strain>
    </source>
</reference>
<organism evidence="2 3">
    <name type="scientific">Quercus lobata</name>
    <name type="common">Valley oak</name>
    <dbReference type="NCBI Taxonomy" id="97700"/>
    <lineage>
        <taxon>Eukaryota</taxon>
        <taxon>Viridiplantae</taxon>
        <taxon>Streptophyta</taxon>
        <taxon>Embryophyta</taxon>
        <taxon>Tracheophyta</taxon>
        <taxon>Spermatophyta</taxon>
        <taxon>Magnoliopsida</taxon>
        <taxon>eudicotyledons</taxon>
        <taxon>Gunneridae</taxon>
        <taxon>Pentapetalae</taxon>
        <taxon>rosids</taxon>
        <taxon>fabids</taxon>
        <taxon>Fagales</taxon>
        <taxon>Fagaceae</taxon>
        <taxon>Quercus</taxon>
    </lineage>
</organism>
<proteinExistence type="predicted"/>
<dbReference type="AlphaFoldDB" id="A0A7N2LSK1"/>
<evidence type="ECO:0000313" key="2">
    <source>
        <dbReference type="EnsemblPlants" id="QL05p058508:mrna:CDS:1"/>
    </source>
</evidence>